<dbReference type="STRING" id="1802737.A2832_01290"/>
<feature type="domain" description="PKD" evidence="2">
    <location>
        <begin position="170"/>
        <end position="227"/>
    </location>
</feature>
<dbReference type="InterPro" id="IPR018247">
    <property type="entry name" value="EF_Hand_1_Ca_BS"/>
</dbReference>
<dbReference type="InterPro" id="IPR013783">
    <property type="entry name" value="Ig-like_fold"/>
</dbReference>
<dbReference type="Gene3D" id="1.10.101.10">
    <property type="entry name" value="PGBD-like superfamily/PGBD"/>
    <property type="match status" value="1"/>
</dbReference>
<dbReference type="PROSITE" id="PS00018">
    <property type="entry name" value="EF_HAND_1"/>
    <property type="match status" value="1"/>
</dbReference>
<evidence type="ECO:0008006" key="6">
    <source>
        <dbReference type="Google" id="ProtNLM"/>
    </source>
</evidence>
<dbReference type="Pfam" id="PF00404">
    <property type="entry name" value="Dockerin_1"/>
    <property type="match status" value="1"/>
</dbReference>
<dbReference type="InterPro" id="IPR036366">
    <property type="entry name" value="PGBDSf"/>
</dbReference>
<organism evidence="4 5">
    <name type="scientific">Candidatus Zambryskibacteria bacterium RIFCSPHIGHO2_01_FULL_44_22b</name>
    <dbReference type="NCBI Taxonomy" id="1802737"/>
    <lineage>
        <taxon>Bacteria</taxon>
        <taxon>Candidatus Zambryskiibacteriota</taxon>
    </lineage>
</organism>
<dbReference type="PROSITE" id="PS50093">
    <property type="entry name" value="PKD"/>
    <property type="match status" value="1"/>
</dbReference>
<evidence type="ECO:0000256" key="1">
    <source>
        <dbReference type="SAM" id="Coils"/>
    </source>
</evidence>
<dbReference type="EMBL" id="MHVG01000010">
    <property type="protein sequence ID" value="OHA90993.1"/>
    <property type="molecule type" value="Genomic_DNA"/>
</dbReference>
<dbReference type="AlphaFoldDB" id="A0A1G2T147"/>
<dbReference type="SMART" id="SM00089">
    <property type="entry name" value="PKD"/>
    <property type="match status" value="3"/>
</dbReference>
<dbReference type="PROSITE" id="PS51766">
    <property type="entry name" value="DOCKERIN"/>
    <property type="match status" value="1"/>
</dbReference>
<evidence type="ECO:0000313" key="5">
    <source>
        <dbReference type="Proteomes" id="UP000178538"/>
    </source>
</evidence>
<dbReference type="InterPro" id="IPR002105">
    <property type="entry name" value="Dockerin_1_rpt"/>
</dbReference>
<dbReference type="GO" id="GO:0000272">
    <property type="term" value="P:polysaccharide catabolic process"/>
    <property type="evidence" value="ECO:0007669"/>
    <property type="project" value="InterPro"/>
</dbReference>
<dbReference type="Proteomes" id="UP000178538">
    <property type="component" value="Unassembled WGS sequence"/>
</dbReference>
<dbReference type="CDD" id="cd14256">
    <property type="entry name" value="Dockerin_I"/>
    <property type="match status" value="1"/>
</dbReference>
<dbReference type="InterPro" id="IPR000601">
    <property type="entry name" value="PKD_dom"/>
</dbReference>
<dbReference type="Pfam" id="PF01471">
    <property type="entry name" value="PG_binding_1"/>
    <property type="match status" value="1"/>
</dbReference>
<sequence>MLVASFSLTSSVSANHTTEHIIQQLQAQIQALLQQIQNLQTQGGGGSSTSFCHTFATNLSIGSSGSEVRALISILTREGFPANEDAEVGIFGEQTATAVVGFQAKYGILQTGYVGPITRAKLNQLYGCSSTPVISGVSGPQSLNVNQQGTWSVTASDSSTGTLRYSVVWGDEYQYQKSSSQGLSVPIASQQSAIFTHSYSQAGTYTPVFTATNSNAQSAQTSLSVNVGDTASVNNVPYIIRRPDTTKTVKTGEIVSFSWTAIDPDNDDLSWAVDWGEYKGGSTGIACSIYATQQNRANRSFSADHAYTSVGNYTVTAYVSDCRSGTNSQAHFNVHVEEISTTSNFTIITPSMLPNAKVGTNYSAFFGTSGNTNNDTEFWTVVNSSLPPEMFWYNQTSCNGACSLLGTFKSSGTYTFTLKVTAGSQNATKQFTLTVDPAISIPSSLLGDANMNGVITIGDALVVQLHVDGTTLLTGQALINADVNRSGAVTARDVTLIANYAGGLIKEFPFEKDLLTYSSPTSKSTTPNLASTIQAMMQSLRSISTQLDSLK</sequence>
<dbReference type="Gene3D" id="1.10.1330.10">
    <property type="entry name" value="Dockerin domain"/>
    <property type="match status" value="1"/>
</dbReference>
<evidence type="ECO:0000259" key="2">
    <source>
        <dbReference type="PROSITE" id="PS50093"/>
    </source>
</evidence>
<evidence type="ECO:0000259" key="3">
    <source>
        <dbReference type="PROSITE" id="PS51766"/>
    </source>
</evidence>
<dbReference type="InterPro" id="IPR035986">
    <property type="entry name" value="PKD_dom_sf"/>
</dbReference>
<dbReference type="InterPro" id="IPR022409">
    <property type="entry name" value="PKD/Chitinase_dom"/>
</dbReference>
<name>A0A1G2T147_9BACT</name>
<keyword evidence="1" id="KW-0175">Coiled coil</keyword>
<dbReference type="Gene3D" id="2.60.40.10">
    <property type="entry name" value="Immunoglobulins"/>
    <property type="match status" value="3"/>
</dbReference>
<dbReference type="SUPFAM" id="SSF47090">
    <property type="entry name" value="PGBD-like"/>
    <property type="match status" value="1"/>
</dbReference>
<dbReference type="InterPro" id="IPR016134">
    <property type="entry name" value="Dockerin_dom"/>
</dbReference>
<dbReference type="InterPro" id="IPR036439">
    <property type="entry name" value="Dockerin_dom_sf"/>
</dbReference>
<protein>
    <recommendedName>
        <fullName evidence="6">PKD domain-containing protein</fullName>
    </recommendedName>
</protein>
<dbReference type="CDD" id="cd00146">
    <property type="entry name" value="PKD"/>
    <property type="match status" value="1"/>
</dbReference>
<dbReference type="InterPro" id="IPR036365">
    <property type="entry name" value="PGBD-like_sf"/>
</dbReference>
<proteinExistence type="predicted"/>
<feature type="coiled-coil region" evidence="1">
    <location>
        <begin position="15"/>
        <end position="42"/>
    </location>
</feature>
<accession>A0A1G2T147</accession>
<dbReference type="InterPro" id="IPR002477">
    <property type="entry name" value="Peptidoglycan-bd-like"/>
</dbReference>
<dbReference type="SUPFAM" id="SSF63446">
    <property type="entry name" value="Type I dockerin domain"/>
    <property type="match status" value="1"/>
</dbReference>
<reference evidence="4 5" key="1">
    <citation type="journal article" date="2016" name="Nat. Commun.">
        <title>Thousands of microbial genomes shed light on interconnected biogeochemical processes in an aquifer system.</title>
        <authorList>
            <person name="Anantharaman K."/>
            <person name="Brown C.T."/>
            <person name="Hug L.A."/>
            <person name="Sharon I."/>
            <person name="Castelle C.J."/>
            <person name="Probst A.J."/>
            <person name="Thomas B.C."/>
            <person name="Singh A."/>
            <person name="Wilkins M.J."/>
            <person name="Karaoz U."/>
            <person name="Brodie E.L."/>
            <person name="Williams K.H."/>
            <person name="Hubbard S.S."/>
            <person name="Banfield J.F."/>
        </authorList>
    </citation>
    <scope>NUCLEOTIDE SEQUENCE [LARGE SCALE GENOMIC DNA]</scope>
</reference>
<feature type="domain" description="Dockerin" evidence="3">
    <location>
        <begin position="442"/>
        <end position="510"/>
    </location>
</feature>
<dbReference type="SUPFAM" id="SSF49299">
    <property type="entry name" value="PKD domain"/>
    <property type="match status" value="2"/>
</dbReference>
<comment type="caution">
    <text evidence="4">The sequence shown here is derived from an EMBL/GenBank/DDBJ whole genome shotgun (WGS) entry which is preliminary data.</text>
</comment>
<gene>
    <name evidence="4" type="ORF">A2832_01290</name>
</gene>
<dbReference type="GO" id="GO:0004553">
    <property type="term" value="F:hydrolase activity, hydrolyzing O-glycosyl compounds"/>
    <property type="evidence" value="ECO:0007669"/>
    <property type="project" value="InterPro"/>
</dbReference>
<evidence type="ECO:0000313" key="4">
    <source>
        <dbReference type="EMBL" id="OHA90993.1"/>
    </source>
</evidence>